<comment type="caution">
    <text evidence="1">The sequence shown here is derived from an EMBL/GenBank/DDBJ whole genome shotgun (WGS) entry which is preliminary data.</text>
</comment>
<accession>X0TFK1</accession>
<sequence length="101" mass="10906">MDISKTIPGNIGKGIWRVKRRNKTTAAIVKGTSKVRIAKIPVIILASIIRFLLTAKVDKSAEIFLVLSKYIWVAPIAQMPNMTIVTAGTPSPIENTGGTFG</sequence>
<reference evidence="1" key="1">
    <citation type="journal article" date="2014" name="Front. Microbiol.">
        <title>High frequency of phylogenetically diverse reductive dehalogenase-homologous genes in deep subseafloor sedimentary metagenomes.</title>
        <authorList>
            <person name="Kawai M."/>
            <person name="Futagami T."/>
            <person name="Toyoda A."/>
            <person name="Takaki Y."/>
            <person name="Nishi S."/>
            <person name="Hori S."/>
            <person name="Arai W."/>
            <person name="Tsubouchi T."/>
            <person name="Morono Y."/>
            <person name="Uchiyama I."/>
            <person name="Ito T."/>
            <person name="Fujiyama A."/>
            <person name="Inagaki F."/>
            <person name="Takami H."/>
        </authorList>
    </citation>
    <scope>NUCLEOTIDE SEQUENCE</scope>
    <source>
        <strain evidence="1">Expedition CK06-06</strain>
    </source>
</reference>
<feature type="non-terminal residue" evidence="1">
    <location>
        <position position="101"/>
    </location>
</feature>
<protein>
    <submittedName>
        <fullName evidence="1">Uncharacterized protein</fullName>
    </submittedName>
</protein>
<name>X0TFK1_9ZZZZ</name>
<dbReference type="AlphaFoldDB" id="X0TFK1"/>
<dbReference type="EMBL" id="BARS01016934">
    <property type="protein sequence ID" value="GAF92358.1"/>
    <property type="molecule type" value="Genomic_DNA"/>
</dbReference>
<organism evidence="1">
    <name type="scientific">marine sediment metagenome</name>
    <dbReference type="NCBI Taxonomy" id="412755"/>
    <lineage>
        <taxon>unclassified sequences</taxon>
        <taxon>metagenomes</taxon>
        <taxon>ecological metagenomes</taxon>
    </lineage>
</organism>
<evidence type="ECO:0000313" key="1">
    <source>
        <dbReference type="EMBL" id="GAF92358.1"/>
    </source>
</evidence>
<proteinExistence type="predicted"/>
<gene>
    <name evidence="1" type="ORF">S01H1_27763</name>
</gene>